<organism evidence="4">
    <name type="scientific">Echinostoma caproni</name>
    <dbReference type="NCBI Taxonomy" id="27848"/>
    <lineage>
        <taxon>Eukaryota</taxon>
        <taxon>Metazoa</taxon>
        <taxon>Spiralia</taxon>
        <taxon>Lophotrochozoa</taxon>
        <taxon>Platyhelminthes</taxon>
        <taxon>Trematoda</taxon>
        <taxon>Digenea</taxon>
        <taxon>Plagiorchiida</taxon>
        <taxon>Echinostomata</taxon>
        <taxon>Echinostomatoidea</taxon>
        <taxon>Echinostomatidae</taxon>
        <taxon>Echinostoma</taxon>
    </lineage>
</organism>
<reference evidence="2 3" key="2">
    <citation type="submission" date="2018-11" db="EMBL/GenBank/DDBJ databases">
        <authorList>
            <consortium name="Pathogen Informatics"/>
        </authorList>
    </citation>
    <scope>NUCLEOTIDE SEQUENCE [LARGE SCALE GENOMIC DNA]</scope>
    <source>
        <strain evidence="2 3">Egypt</strain>
    </source>
</reference>
<evidence type="ECO:0000313" key="2">
    <source>
        <dbReference type="EMBL" id="VDP80947.1"/>
    </source>
</evidence>
<feature type="compositionally biased region" description="Basic and acidic residues" evidence="1">
    <location>
        <begin position="31"/>
        <end position="51"/>
    </location>
</feature>
<protein>
    <submittedName>
        <fullName evidence="4">CACTA en-spm transposon protein</fullName>
    </submittedName>
</protein>
<accession>A0A183AK98</accession>
<keyword evidence="3" id="KW-1185">Reference proteome</keyword>
<gene>
    <name evidence="2" type="ORF">ECPE_LOCUS7383</name>
</gene>
<feature type="region of interest" description="Disordered" evidence="1">
    <location>
        <begin position="1"/>
        <end position="74"/>
    </location>
</feature>
<dbReference type="WBParaSite" id="ECPE_0000739901-mRNA-1">
    <property type="protein sequence ID" value="ECPE_0000739901-mRNA-1"/>
    <property type="gene ID" value="ECPE_0000739901"/>
</dbReference>
<sequence length="88" mass="9638">MSTSHDQRWNPAGSYGSLDNLARSTMSLDVPEARSCREAREQSRKEMHALNEKLASQLEKGQAAGSDSATCKSTKRISHIESFLQLGG</sequence>
<proteinExistence type="predicted"/>
<dbReference type="Proteomes" id="UP000272942">
    <property type="component" value="Unassembled WGS sequence"/>
</dbReference>
<evidence type="ECO:0000313" key="3">
    <source>
        <dbReference type="Proteomes" id="UP000272942"/>
    </source>
</evidence>
<evidence type="ECO:0000256" key="1">
    <source>
        <dbReference type="SAM" id="MobiDB-lite"/>
    </source>
</evidence>
<dbReference type="AlphaFoldDB" id="A0A183AK98"/>
<reference evidence="4" key="1">
    <citation type="submission" date="2016-06" db="UniProtKB">
        <authorList>
            <consortium name="WormBaseParasite"/>
        </authorList>
    </citation>
    <scope>IDENTIFICATION</scope>
</reference>
<name>A0A183AK98_9TREM</name>
<evidence type="ECO:0000313" key="4">
    <source>
        <dbReference type="WBParaSite" id="ECPE_0000739901-mRNA-1"/>
    </source>
</evidence>
<dbReference type="EMBL" id="UZAN01044532">
    <property type="protein sequence ID" value="VDP80947.1"/>
    <property type="molecule type" value="Genomic_DNA"/>
</dbReference>